<reference evidence="1 2" key="1">
    <citation type="submission" date="2021-04" db="EMBL/GenBank/DDBJ databases">
        <title>Draft genome sequence of Paenibacillus cisolokensis, LC2-13A.</title>
        <authorList>
            <person name="Uke A."/>
            <person name="Chhe C."/>
            <person name="Baramee S."/>
            <person name="Kosugi A."/>
        </authorList>
    </citation>
    <scope>NUCLEOTIDE SEQUENCE [LARGE SCALE GENOMIC DNA]</scope>
    <source>
        <strain evidence="1 2">LC2-13A</strain>
    </source>
</reference>
<evidence type="ECO:0000313" key="2">
    <source>
        <dbReference type="Proteomes" id="UP000680304"/>
    </source>
</evidence>
<organism evidence="1 2">
    <name type="scientific">Paenibacillus cisolokensis</name>
    <dbReference type="NCBI Taxonomy" id="1658519"/>
    <lineage>
        <taxon>Bacteria</taxon>
        <taxon>Bacillati</taxon>
        <taxon>Bacillota</taxon>
        <taxon>Bacilli</taxon>
        <taxon>Bacillales</taxon>
        <taxon>Paenibacillaceae</taxon>
        <taxon>Paenibacillus</taxon>
    </lineage>
</organism>
<gene>
    <name evidence="1" type="ORF">PACILC2_55150</name>
</gene>
<evidence type="ECO:0000313" key="1">
    <source>
        <dbReference type="EMBL" id="GIQ66947.1"/>
    </source>
</evidence>
<dbReference type="EMBL" id="BOVJ01000230">
    <property type="protein sequence ID" value="GIQ66947.1"/>
    <property type="molecule type" value="Genomic_DNA"/>
</dbReference>
<protein>
    <recommendedName>
        <fullName evidence="3">Sporulation protein cse60</fullName>
    </recommendedName>
</protein>
<dbReference type="Proteomes" id="UP000680304">
    <property type="component" value="Unassembled WGS sequence"/>
</dbReference>
<accession>A0ABQ4NFD0</accession>
<proteinExistence type="predicted"/>
<evidence type="ECO:0008006" key="3">
    <source>
        <dbReference type="Google" id="ProtNLM"/>
    </source>
</evidence>
<sequence>MLEGFSLERIQDKIECFEATDLKTLERKIEEQIENNKALLLEVANLSYQAVFDPNAGKIRYSAIVHFKAK</sequence>
<dbReference type="Pfam" id="PF10750">
    <property type="entry name" value="DUF2536"/>
    <property type="match status" value="1"/>
</dbReference>
<name>A0ABQ4NFD0_9BACL</name>
<keyword evidence="2" id="KW-1185">Reference proteome</keyword>
<dbReference type="InterPro" id="IPR019686">
    <property type="entry name" value="DUF2536"/>
</dbReference>
<dbReference type="RefSeq" id="WP_062495542.1">
    <property type="nucleotide sequence ID" value="NZ_BOVJ01000230.1"/>
</dbReference>
<comment type="caution">
    <text evidence="1">The sequence shown here is derived from an EMBL/GenBank/DDBJ whole genome shotgun (WGS) entry which is preliminary data.</text>
</comment>